<reference evidence="3" key="1">
    <citation type="journal article" date="2019" name="Sci. Rep.">
        <title>Draft genome of Tanacetum cinerariifolium, the natural source of mosquito coil.</title>
        <authorList>
            <person name="Yamashiro T."/>
            <person name="Shiraishi A."/>
            <person name="Satake H."/>
            <person name="Nakayama K."/>
        </authorList>
    </citation>
    <scope>NUCLEOTIDE SEQUENCE</scope>
</reference>
<feature type="domain" description="Retroviral polymerase SH3-like" evidence="2">
    <location>
        <begin position="52"/>
        <end position="109"/>
    </location>
</feature>
<evidence type="ECO:0000259" key="2">
    <source>
        <dbReference type="Pfam" id="PF25597"/>
    </source>
</evidence>
<proteinExistence type="predicted"/>
<dbReference type="AlphaFoldDB" id="A0A6L2M124"/>
<evidence type="ECO:0000313" key="3">
    <source>
        <dbReference type="EMBL" id="GEU66244.1"/>
    </source>
</evidence>
<dbReference type="Pfam" id="PF25597">
    <property type="entry name" value="SH3_retrovirus"/>
    <property type="match status" value="1"/>
</dbReference>
<name>A0A6L2M124_TANCI</name>
<dbReference type="PANTHER" id="PTHR11439:SF496">
    <property type="entry name" value="RNA-DIRECTED DNA POLYMERASE"/>
    <property type="match status" value="1"/>
</dbReference>
<sequence length="541" mass="62409">MMSLATLPLYFWDYALESFACILNMVLTRKVDETLYELWHGKVPNLSYLKVCGCEAHVKHHTPEKLQQRSVKCIVVGYPKETMGYYFYYPPENKIVVKRYADFLEKDFILQKESGRIIELEDEDILPSKNTSEHPIEEEILALIVSQEEDVIPIRRSIRIHKALDRLCLNVEIDPDRQCFNVEVEEYSLGDLNKLANYKAALSDPEFKKWLVAMNAEMQSMYDNKVWRLVVLPPNAKAVKSKWIYKKKMDMDGKETFSLVADIRAIRILIAIAAYYDYEIWQMDVKTVFLNGFLEEEIYMEQPEEIKRMQNVLYASAVGSIMYDVRCTRPDVAFTQNITNRFQRNSGKAHLTAVKNIPKYLRNTKHTFLVFGGDPEAELRVNCYCDAGFETDKDDTKSQTGYVFVLNGCAVVWKSSKQSTTAQHAIEAEYIAASEAAKEVVWIRKFIVELGIVPSNDYPIKMNCDNSAAIIMAKESRIQKCARHFKRKYHYVRECIETGKIDIVKVHTDDNLADPFTKAFAGPKLTRHARSMGLRPASSFM</sequence>
<dbReference type="EMBL" id="BKCJ010005349">
    <property type="protein sequence ID" value="GEU66244.1"/>
    <property type="molecule type" value="Genomic_DNA"/>
</dbReference>
<dbReference type="InterPro" id="IPR057670">
    <property type="entry name" value="SH3_retrovirus"/>
</dbReference>
<accession>A0A6L2M124</accession>
<feature type="domain" description="Reverse transcriptase Ty1/copia-type" evidence="1">
    <location>
        <begin position="253"/>
        <end position="305"/>
    </location>
</feature>
<dbReference type="Pfam" id="PF07727">
    <property type="entry name" value="RVT_2"/>
    <property type="match status" value="1"/>
</dbReference>
<organism evidence="3">
    <name type="scientific">Tanacetum cinerariifolium</name>
    <name type="common">Dalmatian daisy</name>
    <name type="synonym">Chrysanthemum cinerariifolium</name>
    <dbReference type="NCBI Taxonomy" id="118510"/>
    <lineage>
        <taxon>Eukaryota</taxon>
        <taxon>Viridiplantae</taxon>
        <taxon>Streptophyta</taxon>
        <taxon>Embryophyta</taxon>
        <taxon>Tracheophyta</taxon>
        <taxon>Spermatophyta</taxon>
        <taxon>Magnoliopsida</taxon>
        <taxon>eudicotyledons</taxon>
        <taxon>Gunneridae</taxon>
        <taxon>Pentapetalae</taxon>
        <taxon>asterids</taxon>
        <taxon>campanulids</taxon>
        <taxon>Asterales</taxon>
        <taxon>Asteraceae</taxon>
        <taxon>Asteroideae</taxon>
        <taxon>Anthemideae</taxon>
        <taxon>Anthemidinae</taxon>
        <taxon>Tanacetum</taxon>
    </lineage>
</organism>
<evidence type="ECO:0000259" key="1">
    <source>
        <dbReference type="Pfam" id="PF07727"/>
    </source>
</evidence>
<dbReference type="InterPro" id="IPR013103">
    <property type="entry name" value="RVT_2"/>
</dbReference>
<protein>
    <submittedName>
        <fullName evidence="3">Putative retrotransposon protein</fullName>
    </submittedName>
</protein>
<dbReference type="PANTHER" id="PTHR11439">
    <property type="entry name" value="GAG-POL-RELATED RETROTRANSPOSON"/>
    <property type="match status" value="1"/>
</dbReference>
<gene>
    <name evidence="3" type="ORF">Tci_038222</name>
</gene>
<comment type="caution">
    <text evidence="3">The sequence shown here is derived from an EMBL/GenBank/DDBJ whole genome shotgun (WGS) entry which is preliminary data.</text>
</comment>
<dbReference type="CDD" id="cd09272">
    <property type="entry name" value="RNase_HI_RT_Ty1"/>
    <property type="match status" value="1"/>
</dbReference>